<gene>
    <name evidence="2" type="ORF">AWC12_07320</name>
    <name evidence="1" type="ORF">OY187_18815</name>
</gene>
<dbReference type="GO" id="GO:0016042">
    <property type="term" value="P:lipid catabolic process"/>
    <property type="evidence" value="ECO:0007669"/>
    <property type="project" value="InterPro"/>
</dbReference>
<proteinExistence type="predicted"/>
<reference evidence="1" key="2">
    <citation type="submission" date="2022-12" db="EMBL/GenBank/DDBJ databases">
        <title>Whole genome sequence of Mycolicibacterium iranicum strain SBH312.</title>
        <authorList>
            <person name="Jani J."/>
            <person name="Arifin Mustapha Z."/>
            <person name="Ahmed K."/>
            <person name="Kai Ling C."/>
        </authorList>
    </citation>
    <scope>NUCLEOTIDE SEQUENCE</scope>
    <source>
        <strain evidence="1">SBH312</strain>
    </source>
</reference>
<keyword evidence="4" id="KW-1185">Reference proteome</keyword>
<evidence type="ECO:0000313" key="2">
    <source>
        <dbReference type="EMBL" id="ORV90545.1"/>
    </source>
</evidence>
<dbReference type="PIRSF" id="PIRSF029171">
    <property type="entry name" value="Esterase_LipA"/>
    <property type="match status" value="1"/>
</dbReference>
<dbReference type="Gene3D" id="3.40.50.1820">
    <property type="entry name" value="alpha/beta hydrolase"/>
    <property type="match status" value="2"/>
</dbReference>
<evidence type="ECO:0000313" key="3">
    <source>
        <dbReference type="Proteomes" id="UP000193622"/>
    </source>
</evidence>
<dbReference type="InterPro" id="IPR029058">
    <property type="entry name" value="AB_hydrolase_fold"/>
</dbReference>
<protein>
    <submittedName>
        <fullName evidence="1">Alpha/beta fold hydrolase</fullName>
    </submittedName>
</protein>
<dbReference type="InterPro" id="IPR005152">
    <property type="entry name" value="Lipase_secreted"/>
</dbReference>
<evidence type="ECO:0000313" key="1">
    <source>
        <dbReference type="EMBL" id="MCZ0730102.1"/>
    </source>
</evidence>
<dbReference type="EMBL" id="JAPQYE010000008">
    <property type="protein sequence ID" value="MCZ0730102.1"/>
    <property type="molecule type" value="Genomic_DNA"/>
</dbReference>
<dbReference type="Proteomes" id="UP001084650">
    <property type="component" value="Unassembled WGS sequence"/>
</dbReference>
<organism evidence="2 3">
    <name type="scientific">Mycolicibacterium iranicum</name>
    <name type="common">Mycobacterium iranicum</name>
    <dbReference type="NCBI Taxonomy" id="912594"/>
    <lineage>
        <taxon>Bacteria</taxon>
        <taxon>Bacillati</taxon>
        <taxon>Actinomycetota</taxon>
        <taxon>Actinomycetes</taxon>
        <taxon>Mycobacteriales</taxon>
        <taxon>Mycobacteriaceae</taxon>
        <taxon>Mycolicibacterium</taxon>
    </lineage>
</organism>
<reference evidence="2 3" key="1">
    <citation type="submission" date="2016-01" db="EMBL/GenBank/DDBJ databases">
        <title>The new phylogeny of the genus Mycobacterium.</title>
        <authorList>
            <person name="Tarcisio F."/>
            <person name="Conor M."/>
            <person name="Antonella G."/>
            <person name="Elisabetta G."/>
            <person name="Giulia F.S."/>
            <person name="Sara T."/>
            <person name="Anna F."/>
            <person name="Clotilde B."/>
            <person name="Roberto B."/>
            <person name="Veronica D.S."/>
            <person name="Fabio R."/>
            <person name="Monica P."/>
            <person name="Olivier J."/>
            <person name="Enrico T."/>
            <person name="Nicola S."/>
        </authorList>
    </citation>
    <scope>NUCLEOTIDE SEQUENCE [LARGE SCALE GENOMIC DNA]</scope>
    <source>
        <strain evidence="2 3">DSM 45541</strain>
    </source>
</reference>
<dbReference type="SUPFAM" id="SSF53474">
    <property type="entry name" value="alpha/beta-Hydrolases"/>
    <property type="match status" value="1"/>
</dbReference>
<sequence length="413" mass="44009">MLAVLLLIPVMALSLYEPRAAPAPLAAPIVAPLPAVTGEVWNRRGRVVAEERYEPVGAGPESAIGQAWKATYTSVSGVDGGAREVTGLFSVPEGTPPVGGWPVVSLAHGTTGIGHNCGPAQQPDLQGYGPIIEAWLAAGYAVAATDYEGLGPTGFHLYLEPRSAAFNTIDAVRALRDLSPAVSTRWVAVGYSQGGQAVWAANELNSFYGDGLDLLGSVALAPAANVTDTADKVWSGSLSAPQRNLFPTFIVGLARFNPDLDEYSFLHGSTEAYRERLSFCEPNEPNIPVPAILPVPWAEVADRMRGSRETKPESLQDIDDLRDAMRKVALPQRPLQSPMLVVIGLDDLLVFPREVRVAVAQSCAMGGRIQLVEIPGADHIDMLWQAGPYISGWVEDRFSGLPAPSNCTEEPLG</sequence>
<dbReference type="EMBL" id="LQPC01000020">
    <property type="protein sequence ID" value="ORV90545.1"/>
    <property type="molecule type" value="Genomic_DNA"/>
</dbReference>
<keyword evidence="1" id="KW-0378">Hydrolase</keyword>
<evidence type="ECO:0000313" key="4">
    <source>
        <dbReference type="Proteomes" id="UP001084650"/>
    </source>
</evidence>
<dbReference type="Pfam" id="PF03583">
    <property type="entry name" value="LIP"/>
    <property type="match status" value="1"/>
</dbReference>
<dbReference type="AlphaFoldDB" id="A0A1X1WV76"/>
<accession>A0A1X1WV76</accession>
<name>A0A1X1WV76_MYCIR</name>
<comment type="caution">
    <text evidence="2">The sequence shown here is derived from an EMBL/GenBank/DDBJ whole genome shotgun (WGS) entry which is preliminary data.</text>
</comment>
<dbReference type="GO" id="GO:0004806">
    <property type="term" value="F:triacylglycerol lipase activity"/>
    <property type="evidence" value="ECO:0007669"/>
    <property type="project" value="InterPro"/>
</dbReference>
<dbReference type="RefSeq" id="WP_165762772.1">
    <property type="nucleotide sequence ID" value="NZ_JAPQYE010000008.1"/>
</dbReference>
<dbReference type="PANTHER" id="PTHR34853">
    <property type="match status" value="1"/>
</dbReference>
<dbReference type="PANTHER" id="PTHR34853:SF1">
    <property type="entry name" value="LIPASE 5"/>
    <property type="match status" value="1"/>
</dbReference>
<dbReference type="Proteomes" id="UP000193622">
    <property type="component" value="Unassembled WGS sequence"/>
</dbReference>